<evidence type="ECO:0000313" key="2">
    <source>
        <dbReference type="EMBL" id="GAN15030.1"/>
    </source>
</evidence>
<dbReference type="RefSeq" id="WP_126053180.1">
    <property type="nucleotide sequence ID" value="NZ_BBJS01000050.1"/>
</dbReference>
<proteinExistence type="predicted"/>
<dbReference type="AlphaFoldDB" id="A0A0C9M4M1"/>
<protein>
    <submittedName>
        <fullName evidence="2">DNA, contig: SP650</fullName>
    </submittedName>
</protein>
<accession>A0A0C9M4M1</accession>
<comment type="caution">
    <text evidence="2">The sequence shown here is derived from an EMBL/GenBank/DDBJ whole genome shotgun (WGS) entry which is preliminary data.</text>
</comment>
<dbReference type="GeneID" id="78526118"/>
<feature type="transmembrane region" description="Helical" evidence="1">
    <location>
        <begin position="65"/>
        <end position="88"/>
    </location>
</feature>
<organism evidence="2 3">
    <name type="scientific">Sphingomonas paucimobilis NBRC 13935</name>
    <dbReference type="NCBI Taxonomy" id="1219050"/>
    <lineage>
        <taxon>Bacteria</taxon>
        <taxon>Pseudomonadati</taxon>
        <taxon>Pseudomonadota</taxon>
        <taxon>Alphaproteobacteria</taxon>
        <taxon>Sphingomonadales</taxon>
        <taxon>Sphingomonadaceae</taxon>
        <taxon>Sphingomonas</taxon>
    </lineage>
</organism>
<keyword evidence="3" id="KW-1185">Reference proteome</keyword>
<keyword evidence="1" id="KW-1133">Transmembrane helix</keyword>
<name>A0A0C9M4M1_SPHPI</name>
<sequence>MIVDLRAERQDRSDLLDEEPIGMATQAPFDAPEPIAPPAPGQPASIWLEDQIGIAAEAPAPRWPLFVAISTSALWLIGILIWGMVGLAQVTPTTLAPIVTLALAGPMLVAVLWLILQRGSRAEQRRFALTARDMRDEALALESAVAAVGRMLEANRSELSAQAIALAEMAQAAETRFNAIARDLSDDIQMVEAHGRTLADVAGTSQTSLAQLLDALPHAVDEVGEASDRMAEAARSAQSHAAALDAQLVALGRRGQDADTIASGAAQRLAAHIEQMEATSRVASSHLETVTANVATTIDTLLDRTADAIDQSRQGIAAQGEAMLAMVSANQAALDSAARDSAEALAERLTQVDGTVTQLTAQLEAQRIAGEAIVDTLDTQLDRVETRIATLHVQGTEKSQMLAASISALGGSADAMTGALEAGETMANRVIGTTETLLIALDAAAREIDETLPEALARLDQRIANSHEVVVQTKPELLALVTAAESTHEAIEAIAEVIAEQRQTLENLSGTLIETLSTGRAKADALGMMVEETIDRTNQFADEAAPKLVDALLRVRETAVTAADSARETLANVIPEAATILEQASAEAMRRATGNTVERQVHAIVDATQSAVEAATRATERLARQAELITEKTAVIESRIEDARTEREDADRDNFARRASLLVESLNSASIDIAKIYAPEVTDSAWAAYLKGDRGVFTRRAVRILDSHQARDIADLYDQDLKFREHVNRYIHDFEAMLRGVLAQRDGSPLGVTLLSSDMGKLYVALAQAIERLR</sequence>
<keyword evidence="1" id="KW-0812">Transmembrane</keyword>
<keyword evidence="1" id="KW-0472">Membrane</keyword>
<reference evidence="2 3" key="1">
    <citation type="submission" date="2014-08" db="EMBL/GenBank/DDBJ databases">
        <title>Whole genome shotgun sequence of Sphingomonas paucimobilis NBRC 13935.</title>
        <authorList>
            <person name="Hosoyama A."/>
            <person name="Hashimoto M."/>
            <person name="Hosoyama Y."/>
            <person name="Noguchi M."/>
            <person name="Uohara A."/>
            <person name="Ohji S."/>
            <person name="Katano-Makiyama Y."/>
            <person name="Ichikawa N."/>
            <person name="Kimura A."/>
            <person name="Yamazoe A."/>
            <person name="Fujita N."/>
        </authorList>
    </citation>
    <scope>NUCLEOTIDE SEQUENCE [LARGE SCALE GENOMIC DNA]</scope>
    <source>
        <strain evidence="2 3">NBRC 13935</strain>
    </source>
</reference>
<dbReference type="Proteomes" id="UP000032025">
    <property type="component" value="Unassembled WGS sequence"/>
</dbReference>
<feature type="transmembrane region" description="Helical" evidence="1">
    <location>
        <begin position="94"/>
        <end position="116"/>
    </location>
</feature>
<gene>
    <name evidence="2" type="ORF">SP6_50_00300</name>
</gene>
<dbReference type="EMBL" id="BBJS01000050">
    <property type="protein sequence ID" value="GAN15030.1"/>
    <property type="molecule type" value="Genomic_DNA"/>
</dbReference>
<evidence type="ECO:0000256" key="1">
    <source>
        <dbReference type="SAM" id="Phobius"/>
    </source>
</evidence>
<evidence type="ECO:0000313" key="3">
    <source>
        <dbReference type="Proteomes" id="UP000032025"/>
    </source>
</evidence>